<protein>
    <submittedName>
        <fullName evidence="1">Uncharacterized protein</fullName>
    </submittedName>
</protein>
<reference evidence="1 2" key="1">
    <citation type="submission" date="2012-05" db="EMBL/GenBank/DDBJ databases">
        <authorList>
            <person name="Weinstock G."/>
            <person name="Sodergren E."/>
            <person name="Lobos E.A."/>
            <person name="Fulton L."/>
            <person name="Fulton R."/>
            <person name="Courtney L."/>
            <person name="Fronick C."/>
            <person name="O'Laughlin M."/>
            <person name="Godfrey J."/>
            <person name="Wilson R.M."/>
            <person name="Miner T."/>
            <person name="Farmer C."/>
            <person name="Delehaunty K."/>
            <person name="Cordes M."/>
            <person name="Minx P."/>
            <person name="Tomlinson C."/>
            <person name="Chen J."/>
            <person name="Wollam A."/>
            <person name="Pepin K.H."/>
            <person name="Bhonagiri V."/>
            <person name="Zhang X."/>
            <person name="Suruliraj S."/>
            <person name="Warren W."/>
            <person name="Mitreva M."/>
            <person name="Mardis E.R."/>
            <person name="Wilson R.K."/>
        </authorList>
    </citation>
    <scope>NUCLEOTIDE SEQUENCE [LARGE SCALE GENOMIC DNA]</scope>
    <source>
        <strain evidence="1 2">DSM 1785</strain>
    </source>
</reference>
<dbReference type="AlphaFoldDB" id="L1Q5U1"/>
<name>L1Q5U1_9CLOT</name>
<dbReference type="OrthoDB" id="1935671at2"/>
<accession>L1Q5U1</accession>
<evidence type="ECO:0000313" key="1">
    <source>
        <dbReference type="EMBL" id="EKY23318.1"/>
    </source>
</evidence>
<proteinExistence type="predicted"/>
<dbReference type="Proteomes" id="UP000010420">
    <property type="component" value="Unassembled WGS sequence"/>
</dbReference>
<dbReference type="HOGENOM" id="CLU_1892528_0_0_9"/>
<keyword evidence="2" id="KW-1185">Reference proteome</keyword>
<dbReference type="EMBL" id="AMEZ01000109">
    <property type="protein sequence ID" value="EKY23318.1"/>
    <property type="molecule type" value="Genomic_DNA"/>
</dbReference>
<gene>
    <name evidence="1" type="ORF">HMPREF0216_02988</name>
</gene>
<dbReference type="eggNOG" id="ENOG5032ARW">
    <property type="taxonomic scope" value="Bacteria"/>
</dbReference>
<evidence type="ECO:0000313" key="2">
    <source>
        <dbReference type="Proteomes" id="UP000010420"/>
    </source>
</evidence>
<dbReference type="RefSeq" id="WP_005215411.1">
    <property type="nucleotide sequence ID" value="NZ_KB291697.1"/>
</dbReference>
<organism evidence="1 2">
    <name type="scientific">Clostridium celatum DSM 1785</name>
    <dbReference type="NCBI Taxonomy" id="545697"/>
    <lineage>
        <taxon>Bacteria</taxon>
        <taxon>Bacillati</taxon>
        <taxon>Bacillota</taxon>
        <taxon>Clostridia</taxon>
        <taxon>Eubacteriales</taxon>
        <taxon>Clostridiaceae</taxon>
        <taxon>Clostridium</taxon>
    </lineage>
</organism>
<sequence length="134" mass="14813">MSKSEKISQVLNESNTDLNLHEIKAKTGAGNGFKYHTSTSKSSLINNTNKSKKIYDIVTNIEGKINLHKIKSQTGAGNGFKDLSSNNIKENISDSRAYAHKSHKIHAIFHASDRKLNLHEIKAKTGPGNGYKQH</sequence>
<comment type="caution">
    <text evidence="1">The sequence shown here is derived from an EMBL/GenBank/DDBJ whole genome shotgun (WGS) entry which is preliminary data.</text>
</comment>
<dbReference type="PATRIC" id="fig|545697.3.peg.2936"/>